<dbReference type="GeneTree" id="ENSGT00390000006747"/>
<dbReference type="InterPro" id="IPR047141">
    <property type="entry name" value="Stealth"/>
</dbReference>
<evidence type="ECO:0000256" key="1">
    <source>
        <dbReference type="ARBA" id="ARBA00022679"/>
    </source>
</evidence>
<evidence type="ECO:0000256" key="2">
    <source>
        <dbReference type="SAM" id="Phobius"/>
    </source>
</evidence>
<dbReference type="Ensembl" id="ENSFCTT00005074576.1">
    <property type="protein sequence ID" value="ENSFCTP00005052555.1"/>
    <property type="gene ID" value="ENSFCTG00005026323.1"/>
</dbReference>
<evidence type="ECO:0000313" key="4">
    <source>
        <dbReference type="Proteomes" id="UP000823872"/>
    </source>
</evidence>
<keyword evidence="4" id="KW-1185">Reference proteome</keyword>
<keyword evidence="2" id="KW-0812">Transmembrane</keyword>
<feature type="transmembrane region" description="Helical" evidence="2">
    <location>
        <begin position="20"/>
        <end position="38"/>
    </location>
</feature>
<sequence>MLLKLLQRQTYTCLSHRYGLYVCFVGVVVTIVSAFQFGEVVLEWSRDQYHVLFDSYRDNIAGKSFQNRIKEENLLLPEKAIKIQLPGRLGGTVG</sequence>
<dbReference type="PANTHER" id="PTHR24045:SF0">
    <property type="entry name" value="N-ACETYLGLUCOSAMINE-1-PHOSPHOTRANSFERASE SUBUNITS ALPHA_BETA"/>
    <property type="match status" value="1"/>
</dbReference>
<accession>A0ABI7ZZY9</accession>
<proteinExistence type="predicted"/>
<organism evidence="3 4">
    <name type="scientific">Felis catus</name>
    <name type="common">Cat</name>
    <name type="synonym">Felis silvestris catus</name>
    <dbReference type="NCBI Taxonomy" id="9685"/>
    <lineage>
        <taxon>Eukaryota</taxon>
        <taxon>Metazoa</taxon>
        <taxon>Chordata</taxon>
        <taxon>Craniata</taxon>
        <taxon>Vertebrata</taxon>
        <taxon>Euteleostomi</taxon>
        <taxon>Mammalia</taxon>
        <taxon>Eutheria</taxon>
        <taxon>Laurasiatheria</taxon>
        <taxon>Carnivora</taxon>
        <taxon>Feliformia</taxon>
        <taxon>Felidae</taxon>
        <taxon>Felinae</taxon>
        <taxon>Felis</taxon>
    </lineage>
</organism>
<evidence type="ECO:0000313" key="3">
    <source>
        <dbReference type="Ensembl" id="ENSFCTP00005052555.1"/>
    </source>
</evidence>
<dbReference type="Proteomes" id="UP000823872">
    <property type="component" value="Chromosome B4"/>
</dbReference>
<reference evidence="3 4" key="1">
    <citation type="submission" date="2021-02" db="EMBL/GenBank/DDBJ databases">
        <title>Safari Cat Assemblies.</title>
        <authorList>
            <person name="Bredemeyer K.R."/>
            <person name="Murphy W.J."/>
        </authorList>
    </citation>
    <scope>NUCLEOTIDE SEQUENCE [LARGE SCALE GENOMIC DNA]</scope>
</reference>
<keyword evidence="2" id="KW-1133">Transmembrane helix</keyword>
<keyword evidence="1" id="KW-0808">Transferase</keyword>
<name>A0ABI7ZZY9_FELCA</name>
<reference evidence="3" key="3">
    <citation type="submission" date="2025-09" db="UniProtKB">
        <authorList>
            <consortium name="Ensembl"/>
        </authorList>
    </citation>
    <scope>IDENTIFICATION</scope>
    <source>
        <strain evidence="3">breed Abyssinian</strain>
    </source>
</reference>
<keyword evidence="2" id="KW-0472">Membrane</keyword>
<evidence type="ECO:0008006" key="5">
    <source>
        <dbReference type="Google" id="ProtNLM"/>
    </source>
</evidence>
<reference evidence="3" key="2">
    <citation type="submission" date="2025-08" db="UniProtKB">
        <authorList>
            <consortium name="Ensembl"/>
        </authorList>
    </citation>
    <scope>IDENTIFICATION</scope>
    <source>
        <strain evidence="3">breed Abyssinian</strain>
    </source>
</reference>
<protein>
    <recommendedName>
        <fullName evidence="5">N-acetylglucosamine-1-phosphate transferase subunits alpha and beta</fullName>
    </recommendedName>
</protein>
<dbReference type="PANTHER" id="PTHR24045">
    <property type="match status" value="1"/>
</dbReference>